<keyword evidence="4" id="KW-1185">Reference proteome</keyword>
<dbReference type="PROSITE" id="PS50937">
    <property type="entry name" value="HTH_MERR_2"/>
    <property type="match status" value="1"/>
</dbReference>
<gene>
    <name evidence="3" type="ORF">F4554_004640</name>
</gene>
<dbReference type="SMART" id="SM00422">
    <property type="entry name" value="HTH_MERR"/>
    <property type="match status" value="1"/>
</dbReference>
<dbReference type="PRINTS" id="PR00040">
    <property type="entry name" value="HTHMERR"/>
</dbReference>
<dbReference type="Proteomes" id="UP000579605">
    <property type="component" value="Unassembled WGS sequence"/>
</dbReference>
<dbReference type="PANTHER" id="PTHR30204">
    <property type="entry name" value="REDOX-CYCLING DRUG-SENSING TRANSCRIPTIONAL ACTIVATOR SOXR"/>
    <property type="match status" value="1"/>
</dbReference>
<dbReference type="RefSeq" id="WP_179789475.1">
    <property type="nucleotide sequence ID" value="NZ_BAAARR010000001.1"/>
</dbReference>
<comment type="caution">
    <text evidence="3">The sequence shown here is derived from an EMBL/GenBank/DDBJ whole genome shotgun (WGS) entry which is preliminary data.</text>
</comment>
<dbReference type="EMBL" id="JACBZH010000001">
    <property type="protein sequence ID" value="NYH92002.1"/>
    <property type="molecule type" value="Genomic_DNA"/>
</dbReference>
<dbReference type="CDD" id="cd04780">
    <property type="entry name" value="HTH_MerR-like_sg5"/>
    <property type="match status" value="1"/>
</dbReference>
<dbReference type="GO" id="GO:0003677">
    <property type="term" value="F:DNA binding"/>
    <property type="evidence" value="ECO:0007669"/>
    <property type="project" value="UniProtKB-KW"/>
</dbReference>
<dbReference type="SUPFAM" id="SSF46955">
    <property type="entry name" value="Putative DNA-binding domain"/>
    <property type="match status" value="1"/>
</dbReference>
<evidence type="ECO:0000313" key="3">
    <source>
        <dbReference type="EMBL" id="NYH92002.1"/>
    </source>
</evidence>
<protein>
    <submittedName>
        <fullName evidence="3">DNA-binding transcriptional MerR regulator</fullName>
    </submittedName>
</protein>
<dbReference type="AlphaFoldDB" id="A0A852ZK72"/>
<evidence type="ECO:0000259" key="2">
    <source>
        <dbReference type="PROSITE" id="PS50937"/>
    </source>
</evidence>
<dbReference type="Gene3D" id="1.10.1660.10">
    <property type="match status" value="1"/>
</dbReference>
<dbReference type="InterPro" id="IPR009061">
    <property type="entry name" value="DNA-bd_dom_put_sf"/>
</dbReference>
<name>A0A852ZK72_9ACTN</name>
<dbReference type="Pfam" id="PF13411">
    <property type="entry name" value="MerR_1"/>
    <property type="match status" value="1"/>
</dbReference>
<organism evidence="3 4">
    <name type="scientific">Actinopolymorpha rutila</name>
    <dbReference type="NCBI Taxonomy" id="446787"/>
    <lineage>
        <taxon>Bacteria</taxon>
        <taxon>Bacillati</taxon>
        <taxon>Actinomycetota</taxon>
        <taxon>Actinomycetes</taxon>
        <taxon>Propionibacteriales</taxon>
        <taxon>Actinopolymorphaceae</taxon>
        <taxon>Actinopolymorpha</taxon>
    </lineage>
</organism>
<dbReference type="GO" id="GO:0003700">
    <property type="term" value="F:DNA-binding transcription factor activity"/>
    <property type="evidence" value="ECO:0007669"/>
    <property type="project" value="InterPro"/>
</dbReference>
<evidence type="ECO:0000256" key="1">
    <source>
        <dbReference type="ARBA" id="ARBA00023125"/>
    </source>
</evidence>
<accession>A0A852ZK72</accession>
<reference evidence="3 4" key="1">
    <citation type="submission" date="2020-07" db="EMBL/GenBank/DDBJ databases">
        <title>Sequencing the genomes of 1000 actinobacteria strains.</title>
        <authorList>
            <person name="Klenk H.-P."/>
        </authorList>
    </citation>
    <scope>NUCLEOTIDE SEQUENCE [LARGE SCALE GENOMIC DNA]</scope>
    <source>
        <strain evidence="3 4">DSM 18448</strain>
    </source>
</reference>
<feature type="domain" description="HTH merR-type" evidence="2">
    <location>
        <begin position="1"/>
        <end position="70"/>
    </location>
</feature>
<dbReference type="InterPro" id="IPR047057">
    <property type="entry name" value="MerR_fam"/>
</dbReference>
<dbReference type="PANTHER" id="PTHR30204:SF98">
    <property type="entry name" value="HTH-TYPE TRANSCRIPTIONAL REGULATOR ADHR"/>
    <property type="match status" value="1"/>
</dbReference>
<dbReference type="InterPro" id="IPR000551">
    <property type="entry name" value="MerR-type_HTH_dom"/>
</dbReference>
<sequence length="221" mass="23836">MRMAELSRVSGVPVPTIKYYLREGLLPAGRLTPPNQASYDRSHTRRLTLIRALTDVGGMSIATARVVLSVIDDPDRTVRQKLGATISSLGDIQAGGVADGTNRADRADEEHVQATKTVDDLLERRGWRVEEASPARAAAADVLARLDRLGQHRAIAALDGYAEVAELAATTDLDVVAGIEDEDELVETALVGTVLGDALIVALRRLAQEHLSGNRYRTPPR</sequence>
<keyword evidence="1 3" id="KW-0238">DNA-binding</keyword>
<proteinExistence type="predicted"/>
<evidence type="ECO:0000313" key="4">
    <source>
        <dbReference type="Proteomes" id="UP000579605"/>
    </source>
</evidence>